<reference evidence="8" key="2">
    <citation type="journal article" date="2007" name="Science">
        <title>Draft genome sequence of the sexually transmitted pathogen Trichomonas vaginalis.</title>
        <authorList>
            <person name="Carlton J.M."/>
            <person name="Hirt R.P."/>
            <person name="Silva J.C."/>
            <person name="Delcher A.L."/>
            <person name="Schatz M."/>
            <person name="Zhao Q."/>
            <person name="Wortman J.R."/>
            <person name="Bidwell S.L."/>
            <person name="Alsmark U.C.M."/>
            <person name="Besteiro S."/>
            <person name="Sicheritz-Ponten T."/>
            <person name="Noel C.J."/>
            <person name="Dacks J.B."/>
            <person name="Foster P.G."/>
            <person name="Simillion C."/>
            <person name="Van de Peer Y."/>
            <person name="Miranda-Saavedra D."/>
            <person name="Barton G.J."/>
            <person name="Westrop G.D."/>
            <person name="Mueller S."/>
            <person name="Dessi D."/>
            <person name="Fiori P.L."/>
            <person name="Ren Q."/>
            <person name="Paulsen I."/>
            <person name="Zhang H."/>
            <person name="Bastida-Corcuera F.D."/>
            <person name="Simoes-Barbosa A."/>
            <person name="Brown M.T."/>
            <person name="Hayes R.D."/>
            <person name="Mukherjee M."/>
            <person name="Okumura C.Y."/>
            <person name="Schneider R."/>
            <person name="Smith A.J."/>
            <person name="Vanacova S."/>
            <person name="Villalvazo M."/>
            <person name="Haas B.J."/>
            <person name="Pertea M."/>
            <person name="Feldblyum T.V."/>
            <person name="Utterback T.R."/>
            <person name="Shu C.L."/>
            <person name="Osoegawa K."/>
            <person name="de Jong P.J."/>
            <person name="Hrdy I."/>
            <person name="Horvathova L."/>
            <person name="Zubacova Z."/>
            <person name="Dolezal P."/>
            <person name="Malik S.B."/>
            <person name="Logsdon J.M. Jr."/>
            <person name="Henze K."/>
            <person name="Gupta A."/>
            <person name="Wang C.C."/>
            <person name="Dunne R.L."/>
            <person name="Upcroft J.A."/>
            <person name="Upcroft P."/>
            <person name="White O."/>
            <person name="Salzberg S.L."/>
            <person name="Tang P."/>
            <person name="Chiu C.-H."/>
            <person name="Lee Y.-S."/>
            <person name="Embley T.M."/>
            <person name="Coombs G.H."/>
            <person name="Mottram J.C."/>
            <person name="Tachezy J."/>
            <person name="Fraser-Liggett C.M."/>
            <person name="Johnson P.J."/>
        </authorList>
    </citation>
    <scope>NUCLEOTIDE SEQUENCE [LARGE SCALE GENOMIC DNA]</scope>
    <source>
        <strain evidence="8">G3</strain>
    </source>
</reference>
<protein>
    <submittedName>
        <fullName evidence="8">Uncharacterized protein</fullName>
    </submittedName>
</protein>
<dbReference type="OrthoDB" id="10265971at2759"/>
<dbReference type="eggNOG" id="KOG1970">
    <property type="taxonomic scope" value="Eukaryota"/>
</dbReference>
<dbReference type="SUPFAM" id="SSF52540">
    <property type="entry name" value="P-loop containing nucleoside triphosphate hydrolases"/>
    <property type="match status" value="1"/>
</dbReference>
<dbReference type="Gene3D" id="3.40.50.300">
    <property type="entry name" value="P-loop containing nucleotide triphosphate hydrolases"/>
    <property type="match status" value="1"/>
</dbReference>
<comment type="similarity">
    <text evidence="2">Belongs to the rad17/RAD24 family.</text>
</comment>
<dbReference type="GO" id="GO:0003682">
    <property type="term" value="F:chromatin binding"/>
    <property type="evidence" value="ECO:0000318"/>
    <property type="project" value="GO_Central"/>
</dbReference>
<reference evidence="8" key="1">
    <citation type="submission" date="2006-10" db="EMBL/GenBank/DDBJ databases">
        <authorList>
            <person name="Amadeo P."/>
            <person name="Zhao Q."/>
            <person name="Wortman J."/>
            <person name="Fraser-Liggett C."/>
            <person name="Carlton J."/>
        </authorList>
    </citation>
    <scope>NUCLEOTIDE SEQUENCE</scope>
    <source>
        <strain evidence="8">G3</strain>
    </source>
</reference>
<evidence type="ECO:0000256" key="1">
    <source>
        <dbReference type="ARBA" id="ARBA00004123"/>
    </source>
</evidence>
<evidence type="ECO:0000256" key="6">
    <source>
        <dbReference type="ARBA" id="ARBA00023242"/>
    </source>
</evidence>
<keyword evidence="3" id="KW-0547">Nucleotide-binding</keyword>
<dbReference type="VEuPathDB" id="TrichDB:TVAG_075570"/>
<dbReference type="PANTHER" id="PTHR12172:SF0">
    <property type="entry name" value="CELL CYCLE CHECKPOINT PROTEIN RAD17"/>
    <property type="match status" value="1"/>
</dbReference>
<evidence type="ECO:0000256" key="4">
    <source>
        <dbReference type="ARBA" id="ARBA00022763"/>
    </source>
</evidence>
<dbReference type="GO" id="GO:0005634">
    <property type="term" value="C:nucleus"/>
    <property type="evidence" value="ECO:0007669"/>
    <property type="project" value="UniProtKB-SubCell"/>
</dbReference>
<dbReference type="GO" id="GO:0000077">
    <property type="term" value="P:DNA damage checkpoint signaling"/>
    <property type="evidence" value="ECO:0000318"/>
    <property type="project" value="GO_Central"/>
</dbReference>
<gene>
    <name evidence="8" type="ORF">TVAG_075570</name>
</gene>
<dbReference type="FunFam" id="3.40.50.300:FF:006184">
    <property type="entry name" value="Uncharacterized protein"/>
    <property type="match status" value="1"/>
</dbReference>
<evidence type="ECO:0000256" key="7">
    <source>
        <dbReference type="ARBA" id="ARBA00023306"/>
    </source>
</evidence>
<comment type="subcellular location">
    <subcellularLocation>
        <location evidence="1">Nucleus</location>
    </subcellularLocation>
</comment>
<dbReference type="OMA" id="RWSISEW"/>
<keyword evidence="6" id="KW-0539">Nucleus</keyword>
<evidence type="ECO:0000313" key="8">
    <source>
        <dbReference type="EMBL" id="EAY22810.1"/>
    </source>
</evidence>
<accession>A2D9F4</accession>
<dbReference type="VEuPathDB" id="TrichDB:TVAGG3_0286970"/>
<sequence length="460" mass="53771">MPPRKNLLNSQQKTKIQAHSQLWAERYAPTTIDELPFYEVKKKPRELRDLFAIVFNQQNAYKRIIVIQGPYGSGKTTLVKTICKIDSIKILEFSPDNEIVSDSQMFEFDSFEDERKHYRSNFIPTLSSFLSRAQLSCVQNFDKRHILLLDNILIPDGCENNFFELLRLYNISPEFRYPIIWIIDPTQNKFVDDNRISGIFRLQIKATPPTVMKRVLKRVGPQEGIRVTNELMEALMADNIGDIRLLMNHFQFTRQFSSGSYDSLTFFQAIGEILYQKKKRSPENIIKVSRTDPKRLFNTLFENAVDFYTDIGDYADTVDYFSISDTMITFGWNEDDDFIANSVALSMRAIVELNQHPPPVTFHALKQGFKSSLKMRYTDPQEPFLCWPKEWMGKKVDDMERIVYGDGEIPVKYIPETNKLVVTPKEKEEERLFMEEDPIEEVTFSDDDNYQYQNGNFLSD</sequence>
<keyword evidence="5" id="KW-0067">ATP-binding</keyword>
<dbReference type="GO" id="GO:0006281">
    <property type="term" value="P:DNA repair"/>
    <property type="evidence" value="ECO:0000318"/>
    <property type="project" value="GO_Central"/>
</dbReference>
<dbReference type="GO" id="GO:0033314">
    <property type="term" value="P:mitotic DNA replication checkpoint signaling"/>
    <property type="evidence" value="ECO:0000318"/>
    <property type="project" value="GO_Central"/>
</dbReference>
<name>A2D9F4_TRIV3</name>
<dbReference type="STRING" id="5722.A2D9F4"/>
<dbReference type="SMR" id="A2D9F4"/>
<dbReference type="Pfam" id="PF03215">
    <property type="entry name" value="Rad17"/>
    <property type="match status" value="1"/>
</dbReference>
<keyword evidence="7" id="KW-0131">Cell cycle</keyword>
<dbReference type="GO" id="GO:0005524">
    <property type="term" value="F:ATP binding"/>
    <property type="evidence" value="ECO:0007669"/>
    <property type="project" value="UniProtKB-KW"/>
</dbReference>
<dbReference type="InterPro" id="IPR027417">
    <property type="entry name" value="P-loop_NTPase"/>
</dbReference>
<keyword evidence="9" id="KW-1185">Reference proteome</keyword>
<evidence type="ECO:0000256" key="3">
    <source>
        <dbReference type="ARBA" id="ARBA00022741"/>
    </source>
</evidence>
<dbReference type="PANTHER" id="PTHR12172">
    <property type="entry name" value="CELL CYCLE CHECKPOINT PROTEIN RAD17"/>
    <property type="match status" value="1"/>
</dbReference>
<dbReference type="Proteomes" id="UP000001542">
    <property type="component" value="Unassembled WGS sequence"/>
</dbReference>
<proteinExistence type="inferred from homology"/>
<dbReference type="RefSeq" id="XP_001583796.1">
    <property type="nucleotide sequence ID" value="XM_001583746.1"/>
</dbReference>
<keyword evidence="4" id="KW-0227">DNA damage</keyword>
<organism evidence="8 9">
    <name type="scientific">Trichomonas vaginalis (strain ATCC PRA-98 / G3)</name>
    <dbReference type="NCBI Taxonomy" id="412133"/>
    <lineage>
        <taxon>Eukaryota</taxon>
        <taxon>Metamonada</taxon>
        <taxon>Parabasalia</taxon>
        <taxon>Trichomonadida</taxon>
        <taxon>Trichomonadidae</taxon>
        <taxon>Trichomonas</taxon>
    </lineage>
</organism>
<dbReference type="EMBL" id="DS113181">
    <property type="protein sequence ID" value="EAY22810.1"/>
    <property type="molecule type" value="Genomic_DNA"/>
</dbReference>
<dbReference type="KEGG" id="tva:5468378"/>
<dbReference type="InterPro" id="IPR004582">
    <property type="entry name" value="Checkpoint_prot_Rad17_Rad24"/>
</dbReference>
<dbReference type="AlphaFoldDB" id="A2D9F4"/>
<evidence type="ECO:0000313" key="9">
    <source>
        <dbReference type="Proteomes" id="UP000001542"/>
    </source>
</evidence>
<evidence type="ECO:0000256" key="5">
    <source>
        <dbReference type="ARBA" id="ARBA00022840"/>
    </source>
</evidence>
<dbReference type="InParanoid" id="A2D9F4"/>
<evidence type="ECO:0000256" key="2">
    <source>
        <dbReference type="ARBA" id="ARBA00006168"/>
    </source>
</evidence>